<dbReference type="GO" id="GO:0005436">
    <property type="term" value="F:sodium:phosphate symporter activity"/>
    <property type="evidence" value="ECO:0007669"/>
    <property type="project" value="InterPro"/>
</dbReference>
<feature type="transmembrane region" description="Helical" evidence="6">
    <location>
        <begin position="107"/>
        <end position="129"/>
    </location>
</feature>
<protein>
    <submittedName>
        <fullName evidence="7">Na/Pi cotransporter family protein</fullName>
    </submittedName>
</protein>
<comment type="subcellular location">
    <subcellularLocation>
        <location evidence="1">Cell membrane</location>
        <topology evidence="1">Multi-pass membrane protein</topology>
    </subcellularLocation>
</comment>
<feature type="transmembrane region" description="Helical" evidence="6">
    <location>
        <begin position="241"/>
        <end position="264"/>
    </location>
</feature>
<organism evidence="7 8">
    <name type="scientific">Wohlfahrtiimonas chitiniclastica</name>
    <dbReference type="NCBI Taxonomy" id="400946"/>
    <lineage>
        <taxon>Bacteria</taxon>
        <taxon>Pseudomonadati</taxon>
        <taxon>Pseudomonadota</taxon>
        <taxon>Gammaproteobacteria</taxon>
        <taxon>Cardiobacteriales</taxon>
        <taxon>Ignatzschineriaceae</taxon>
        <taxon>Wohlfahrtiimonas</taxon>
    </lineage>
</organism>
<feature type="transmembrane region" description="Helical" evidence="6">
    <location>
        <begin position="136"/>
        <end position="155"/>
    </location>
</feature>
<evidence type="ECO:0000256" key="5">
    <source>
        <dbReference type="ARBA" id="ARBA00023136"/>
    </source>
</evidence>
<dbReference type="PANTHER" id="PTHR10010:SF46">
    <property type="entry name" value="SODIUM-DEPENDENT PHOSPHATE TRANSPORT PROTEIN 2B"/>
    <property type="match status" value="1"/>
</dbReference>
<dbReference type="PANTHER" id="PTHR10010">
    <property type="entry name" value="SOLUTE CARRIER FAMILY 34 SODIUM PHOSPHATE , MEMBER 2-RELATED"/>
    <property type="match status" value="1"/>
</dbReference>
<keyword evidence="5 6" id="KW-0472">Membrane</keyword>
<dbReference type="GO" id="GO:0044341">
    <property type="term" value="P:sodium-dependent phosphate transport"/>
    <property type="evidence" value="ECO:0007669"/>
    <property type="project" value="InterPro"/>
</dbReference>
<keyword evidence="2" id="KW-1003">Cell membrane</keyword>
<evidence type="ECO:0000313" key="8">
    <source>
        <dbReference type="Proteomes" id="UP000680020"/>
    </source>
</evidence>
<dbReference type="Pfam" id="PF02690">
    <property type="entry name" value="Na_Pi_cotrans"/>
    <property type="match status" value="2"/>
</dbReference>
<sequence length="628" mass="69741">MLIKTMDKNQIRHVIFLIIAAVLIYSFQGHPSWVELCSGLAFFLFGMQCMTDGLQQLAGGKLEKLLAKSTAKRWKGLLFGAGSTIVLQSTTVVSLLIIAFINASLITLAGGFTIMLGAYIGSSSGVWLLALAGQSVSLSVLTYPLIVLGVLASFNGDKSKALGRVVIGIAFIFLAITHMKTGFSDVTTQFDFTTFDITGFWRFLILLTVGFLATMVLQSSHATIMLILTALDLSQITLNDAFILTIGALLGSTVSTSIIGFLGGSRDGKRLALAHLVFHLVIALVIVLILSPIREMIHGIGRWLDFNDLMQLALFHTLFNVVGVALFWGVQAKLLDALKRLIPDAEKVPLVVETAESIEAIEEGNPPVQSKYLLEASLSVPAAAMGAVFQEIRHLGEVSAEVVCLSLNISLEDVTDGEVNEDAFANSHDRASVDANLLYNHYVKGLYGNILIYMSRIHFTDAKEMEYYQSYLLNCQMVVLSMVDSVKSSRHLQKNFNRYLTAKEGIMHDFYQDLKLYLLTNLKAMYEMRKTFDEDLCDPVRRAHLLDEIHAQLDKGKQFERVFRHEIFIAGRDQKVNAFNTGSVMNDLSYCRRLVKSLFDIMLLTLESQMYPFANDDVEHLDKEIVDD</sequence>
<dbReference type="NCBIfam" id="NF037997">
    <property type="entry name" value="Na_Pi_symport"/>
    <property type="match status" value="1"/>
</dbReference>
<proteinExistence type="predicted"/>
<evidence type="ECO:0000256" key="2">
    <source>
        <dbReference type="ARBA" id="ARBA00022475"/>
    </source>
</evidence>
<feature type="transmembrane region" description="Helical" evidence="6">
    <location>
        <begin position="271"/>
        <end position="293"/>
    </location>
</feature>
<dbReference type="Proteomes" id="UP000680020">
    <property type="component" value="Unassembled WGS sequence"/>
</dbReference>
<evidence type="ECO:0000313" key="7">
    <source>
        <dbReference type="EMBL" id="MBS7823928.1"/>
    </source>
</evidence>
<dbReference type="AlphaFoldDB" id="A0AB35BXY6"/>
<dbReference type="EMBL" id="JAGIBU010000001">
    <property type="protein sequence ID" value="MBS7823928.1"/>
    <property type="molecule type" value="Genomic_DNA"/>
</dbReference>
<gene>
    <name evidence="7" type="ORF">J7561_01765</name>
</gene>
<evidence type="ECO:0000256" key="6">
    <source>
        <dbReference type="SAM" id="Phobius"/>
    </source>
</evidence>
<dbReference type="GO" id="GO:0005886">
    <property type="term" value="C:plasma membrane"/>
    <property type="evidence" value="ECO:0007669"/>
    <property type="project" value="UniProtKB-SubCell"/>
</dbReference>
<keyword evidence="3 6" id="KW-0812">Transmembrane</keyword>
<evidence type="ECO:0000256" key="4">
    <source>
        <dbReference type="ARBA" id="ARBA00022989"/>
    </source>
</evidence>
<dbReference type="RefSeq" id="WP_213401985.1">
    <property type="nucleotide sequence ID" value="NZ_JAGIBT010000001.1"/>
</dbReference>
<reference evidence="7" key="1">
    <citation type="submission" date="2021-03" db="EMBL/GenBank/DDBJ databases">
        <title>Identification and antibiotic profiling of Wohlfahrtiimonas chitiniclastica, an underestimated human pathogen.</title>
        <authorList>
            <person name="Kopf A."/>
            <person name="Bunk B."/>
            <person name="Coldewey S."/>
            <person name="Gunzer F."/>
            <person name="Riedel T."/>
            <person name="Schroettner P."/>
        </authorList>
    </citation>
    <scope>NUCLEOTIDE SEQUENCE</scope>
    <source>
        <strain evidence="7">DSM 100917</strain>
    </source>
</reference>
<keyword evidence="4 6" id="KW-1133">Transmembrane helix</keyword>
<name>A0AB35BXY6_9GAMM</name>
<feature type="transmembrane region" description="Helical" evidence="6">
    <location>
        <begin position="161"/>
        <end position="179"/>
    </location>
</feature>
<feature type="transmembrane region" description="Helical" evidence="6">
    <location>
        <begin position="200"/>
        <end position="221"/>
    </location>
</feature>
<feature type="transmembrane region" description="Helical" evidence="6">
    <location>
        <begin position="12"/>
        <end position="27"/>
    </location>
</feature>
<comment type="caution">
    <text evidence="7">The sequence shown here is derived from an EMBL/GenBank/DDBJ whole genome shotgun (WGS) entry which is preliminary data.</text>
</comment>
<dbReference type="InterPro" id="IPR003841">
    <property type="entry name" value="Na/Pi_transpt"/>
</dbReference>
<evidence type="ECO:0000256" key="1">
    <source>
        <dbReference type="ARBA" id="ARBA00004651"/>
    </source>
</evidence>
<evidence type="ECO:0000256" key="3">
    <source>
        <dbReference type="ARBA" id="ARBA00022692"/>
    </source>
</evidence>
<feature type="transmembrane region" description="Helical" evidence="6">
    <location>
        <begin position="313"/>
        <end position="330"/>
    </location>
</feature>
<accession>A0AB35BXY6</accession>